<feature type="compositionally biased region" description="Acidic residues" evidence="2">
    <location>
        <begin position="38"/>
        <end position="48"/>
    </location>
</feature>
<sequence length="314" mass="34534">MLNSFAFNSALANIVSQSNPRSPSGQDPQVDNDGLQEQSEDADSEGDDNFNLNANQNPFSKPDLDKLITSQFNADMWRIMRGGLPCLETSSNCLEQLQSRSVAGSPLLKELDARIQEANDKVDDAKKRNAKTVTLSILTPGLQYLLGVPPQPGQPQQRGFIDNLFGIVKGDIGLINGLISAIGVPFFKASQGANEEANRNAIAISDLQIKIAELQRARAQLADTTREKVAISLVKFDEARTDFQIAQVIASRSVDQFKIFEKQYLTGDSNTETYLGKLNQLDRTKAQTYSAWGKVRRSLFELKLLVLGVKDAEV</sequence>
<dbReference type="Proteomes" id="UP000093903">
    <property type="component" value="Unassembled WGS sequence"/>
</dbReference>
<keyword evidence="1" id="KW-0175">Coiled coil</keyword>
<proteinExistence type="predicted"/>
<feature type="compositionally biased region" description="Polar residues" evidence="2">
    <location>
        <begin position="16"/>
        <end position="29"/>
    </location>
</feature>
<dbReference type="EMBL" id="LYXA01000003">
    <property type="protein sequence ID" value="OBU74783.1"/>
    <property type="molecule type" value="Genomic_DNA"/>
</dbReference>
<evidence type="ECO:0000256" key="2">
    <source>
        <dbReference type="SAM" id="MobiDB-lite"/>
    </source>
</evidence>
<protein>
    <recommendedName>
        <fullName evidence="5">Outer membrane efflux protein</fullName>
    </recommendedName>
</protein>
<accession>A0A853M6Z2</accession>
<name>A0A853M6Z2_9CYAN</name>
<organism evidence="3 4">
    <name type="scientific">Cylindrospermopsis raciborskii CS-505</name>
    <dbReference type="NCBI Taxonomy" id="533240"/>
    <lineage>
        <taxon>Bacteria</taxon>
        <taxon>Bacillati</taxon>
        <taxon>Cyanobacteriota</taxon>
        <taxon>Cyanophyceae</taxon>
        <taxon>Nostocales</taxon>
        <taxon>Aphanizomenonaceae</taxon>
        <taxon>Cylindrospermopsis</taxon>
    </lineage>
</organism>
<dbReference type="RefSeq" id="WP_006276775.1">
    <property type="nucleotide sequence ID" value="NZ_ACYA01000027.1"/>
</dbReference>
<evidence type="ECO:0000313" key="4">
    <source>
        <dbReference type="Proteomes" id="UP000093903"/>
    </source>
</evidence>
<feature type="compositionally biased region" description="Polar residues" evidence="2">
    <location>
        <begin position="50"/>
        <end position="59"/>
    </location>
</feature>
<feature type="region of interest" description="Disordered" evidence="2">
    <location>
        <begin position="16"/>
        <end position="64"/>
    </location>
</feature>
<feature type="coiled-coil region" evidence="1">
    <location>
        <begin position="108"/>
        <end position="135"/>
    </location>
</feature>
<evidence type="ECO:0000256" key="1">
    <source>
        <dbReference type="SAM" id="Coils"/>
    </source>
</evidence>
<evidence type="ECO:0008006" key="5">
    <source>
        <dbReference type="Google" id="ProtNLM"/>
    </source>
</evidence>
<dbReference type="AlphaFoldDB" id="A0A853M6Z2"/>
<evidence type="ECO:0000313" key="3">
    <source>
        <dbReference type="EMBL" id="OBU74783.1"/>
    </source>
</evidence>
<dbReference type="Gene3D" id="1.20.1600.10">
    <property type="entry name" value="Outer membrane efflux proteins (OEP)"/>
    <property type="match status" value="1"/>
</dbReference>
<reference evidence="3 4" key="1">
    <citation type="submission" date="2016-05" db="EMBL/GenBank/DDBJ databases">
        <title>First complete genome of the cyanobacterium Cylindrospermopsis raciborskii CS505, containing a circular chromosome and a single extrachromosomal element.</title>
        <authorList>
            <person name="Fuentes J."/>
            <person name="Tamames J."/>
            <person name="Allen E."/>
            <person name="Plominski A."/>
            <person name="Vasquez M."/>
        </authorList>
    </citation>
    <scope>NUCLEOTIDE SEQUENCE [LARGE SCALE GENOMIC DNA]</scope>
    <source>
        <strain evidence="3 4">CS505</strain>
    </source>
</reference>
<comment type="caution">
    <text evidence="3">The sequence shown here is derived from an EMBL/GenBank/DDBJ whole genome shotgun (WGS) entry which is preliminary data.</text>
</comment>
<gene>
    <name evidence="3" type="ORF">A9P98_17580</name>
</gene>